<dbReference type="InterPro" id="IPR004140">
    <property type="entry name" value="Exo70"/>
</dbReference>
<evidence type="ECO:0000313" key="6">
    <source>
        <dbReference type="Proteomes" id="UP000288805"/>
    </source>
</evidence>
<accession>A0A438D7L9</accession>
<dbReference type="InterPro" id="IPR016159">
    <property type="entry name" value="Cullin_repeat-like_dom_sf"/>
</dbReference>
<evidence type="ECO:0000256" key="3">
    <source>
        <dbReference type="RuleBase" id="RU365026"/>
    </source>
</evidence>
<dbReference type="GO" id="GO:0005546">
    <property type="term" value="F:phosphatidylinositol-4,5-bisphosphate binding"/>
    <property type="evidence" value="ECO:0007669"/>
    <property type="project" value="InterPro"/>
</dbReference>
<dbReference type="GO" id="GO:0006887">
    <property type="term" value="P:exocytosis"/>
    <property type="evidence" value="ECO:0007669"/>
    <property type="project" value="UniProtKB-KW"/>
</dbReference>
<dbReference type="PANTHER" id="PTHR12542">
    <property type="entry name" value="EXOCYST COMPLEX PROTEIN EXO70"/>
    <property type="match status" value="1"/>
</dbReference>
<evidence type="ECO:0000259" key="4">
    <source>
        <dbReference type="Pfam" id="PF03081"/>
    </source>
</evidence>
<dbReference type="SUPFAM" id="SSF74788">
    <property type="entry name" value="Cullin repeat-like"/>
    <property type="match status" value="1"/>
</dbReference>
<dbReference type="Pfam" id="PF03081">
    <property type="entry name" value="Exo70_C"/>
    <property type="match status" value="1"/>
</dbReference>
<organism evidence="5 6">
    <name type="scientific">Vitis vinifera</name>
    <name type="common">Grape</name>
    <dbReference type="NCBI Taxonomy" id="29760"/>
    <lineage>
        <taxon>Eukaryota</taxon>
        <taxon>Viridiplantae</taxon>
        <taxon>Streptophyta</taxon>
        <taxon>Embryophyta</taxon>
        <taxon>Tracheophyta</taxon>
        <taxon>Spermatophyta</taxon>
        <taxon>Magnoliopsida</taxon>
        <taxon>eudicotyledons</taxon>
        <taxon>Gunneridae</taxon>
        <taxon>Pentapetalae</taxon>
        <taxon>rosids</taxon>
        <taxon>Vitales</taxon>
        <taxon>Vitaceae</taxon>
        <taxon>Viteae</taxon>
        <taxon>Vitis</taxon>
    </lineage>
</organism>
<evidence type="ECO:0000256" key="2">
    <source>
        <dbReference type="ARBA" id="ARBA00022448"/>
    </source>
</evidence>
<proteinExistence type="inferred from homology"/>
<name>A0A438D7L9_VITVI</name>
<dbReference type="GO" id="GO:0015031">
    <property type="term" value="P:protein transport"/>
    <property type="evidence" value="ECO:0007669"/>
    <property type="project" value="UniProtKB-KW"/>
</dbReference>
<keyword evidence="3" id="KW-0268">Exocytosis</keyword>
<dbReference type="AlphaFoldDB" id="A0A438D7L9"/>
<evidence type="ECO:0000313" key="5">
    <source>
        <dbReference type="EMBL" id="RVW31449.1"/>
    </source>
</evidence>
<dbReference type="Gene3D" id="1.20.1280.170">
    <property type="entry name" value="Exocyst complex component Exo70"/>
    <property type="match status" value="1"/>
</dbReference>
<feature type="domain" description="Exocyst complex subunit Exo70 C-terminal" evidence="4">
    <location>
        <begin position="205"/>
        <end position="253"/>
    </location>
</feature>
<dbReference type="GO" id="GO:0000145">
    <property type="term" value="C:exocyst"/>
    <property type="evidence" value="ECO:0007669"/>
    <property type="project" value="InterPro"/>
</dbReference>
<keyword evidence="2 3" id="KW-0813">Transport</keyword>
<gene>
    <name evidence="5" type="primary">EXO70E2_0</name>
    <name evidence="5" type="ORF">CK203_086790</name>
</gene>
<dbReference type="PANTHER" id="PTHR12542:SF49">
    <property type="entry name" value="EXOCYST SUBUNIT EXO70 FAMILY PROTEIN"/>
    <property type="match status" value="1"/>
</dbReference>
<reference evidence="5 6" key="1">
    <citation type="journal article" date="2018" name="PLoS Genet.">
        <title>Population sequencing reveals clonal diversity and ancestral inbreeding in the grapevine cultivar Chardonnay.</title>
        <authorList>
            <person name="Roach M.J."/>
            <person name="Johnson D.L."/>
            <person name="Bohlmann J."/>
            <person name="van Vuuren H.J."/>
            <person name="Jones S.J."/>
            <person name="Pretorius I.S."/>
            <person name="Schmidt S.A."/>
            <person name="Borneman A.R."/>
        </authorList>
    </citation>
    <scope>NUCLEOTIDE SEQUENCE [LARGE SCALE GENOMIC DNA]</scope>
    <source>
        <strain evidence="6">cv. Chardonnay</strain>
        <tissue evidence="5">Leaf</tissue>
    </source>
</reference>
<sequence>MAIGSGVGRGGKLDCCSTAHSEGVGSNKNLTDDVRKILVDLGTQLSTITIADENKSEGVNEIEDRLVAAQDKVMSWEADQCMVWDSGPEEAAEYLKAVEETAMARLEEEFRYLLFQNRQPFEPEHMSFRSNDEDVVDEGSIISLRMTQLRTPFRLIVLAEECSQAYISVRKDALDECLSILEMEKLSIEDVLKMEWAGLNSKIRRWVRAMKIFVRVYLASEKWLSDQVFGEVGSVSSACFVEASRASIFQLLEFW</sequence>
<evidence type="ECO:0000256" key="1">
    <source>
        <dbReference type="ARBA" id="ARBA00006756"/>
    </source>
</evidence>
<keyword evidence="3" id="KW-0653">Protein transport</keyword>
<comment type="similarity">
    <text evidence="1 3">Belongs to the EXO70 family.</text>
</comment>
<comment type="function">
    <text evidence="3">Component of the exocyst complex.</text>
</comment>
<protein>
    <recommendedName>
        <fullName evidence="3">Exocyst subunit Exo70 family protein</fullName>
    </recommendedName>
</protein>
<dbReference type="Proteomes" id="UP000288805">
    <property type="component" value="Unassembled WGS sequence"/>
</dbReference>
<comment type="caution">
    <text evidence="5">The sequence shown here is derived from an EMBL/GenBank/DDBJ whole genome shotgun (WGS) entry which is preliminary data.</text>
</comment>
<dbReference type="EMBL" id="QGNW01001754">
    <property type="protein sequence ID" value="RVW31449.1"/>
    <property type="molecule type" value="Genomic_DNA"/>
</dbReference>
<dbReference type="InterPro" id="IPR046364">
    <property type="entry name" value="Exo70_C"/>
</dbReference>